<sequence length="210" mass="23811">MAFDMTHNNLNELAQKWLLRSPSANGAHCKIAFTEVGPLFFGEIADAWGFNYDYDFSVVVESKVSRSDFLVDKKKPHRNGEVLGMGTFRYFICPEGMISPDELPGKWGLLWVNSRGHIKIKAGHLVGKTNYFHGDSSVADWGHDVNHAAERKMMAHLLNRVGDAEKTKEKMRELYRELNAANSEVKRLKEKKKERSFSELGDVRIAIGRG</sequence>
<keyword evidence="3" id="KW-1185">Reference proteome</keyword>
<gene>
    <name evidence="2" type="ORF">MSP8886_01411</name>
</gene>
<dbReference type="RefSeq" id="WP_067014077.1">
    <property type="nucleotide sequence ID" value="NZ_FLOB01000002.1"/>
</dbReference>
<dbReference type="OrthoDB" id="198812at2"/>
<feature type="coiled-coil region" evidence="1">
    <location>
        <begin position="154"/>
        <end position="195"/>
    </location>
</feature>
<dbReference type="STRING" id="1792290.MSP8886_01411"/>
<evidence type="ECO:0000313" key="2">
    <source>
        <dbReference type="EMBL" id="SBS29036.1"/>
    </source>
</evidence>
<organism evidence="2 3">
    <name type="scientific">Marinomonas spartinae</name>
    <dbReference type="NCBI Taxonomy" id="1792290"/>
    <lineage>
        <taxon>Bacteria</taxon>
        <taxon>Pseudomonadati</taxon>
        <taxon>Pseudomonadota</taxon>
        <taxon>Gammaproteobacteria</taxon>
        <taxon>Oceanospirillales</taxon>
        <taxon>Oceanospirillaceae</taxon>
        <taxon>Marinomonas</taxon>
    </lineage>
</organism>
<name>A0A1A8TBP6_9GAMM</name>
<evidence type="ECO:0000313" key="3">
    <source>
        <dbReference type="Proteomes" id="UP000092544"/>
    </source>
</evidence>
<accession>A0A1A8TBP6</accession>
<proteinExistence type="predicted"/>
<dbReference type="EMBL" id="FLOB01000002">
    <property type="protein sequence ID" value="SBS29036.1"/>
    <property type="molecule type" value="Genomic_DNA"/>
</dbReference>
<protein>
    <submittedName>
        <fullName evidence="2">Uncharacterized protein</fullName>
    </submittedName>
</protein>
<reference evidence="2 3" key="1">
    <citation type="submission" date="2016-06" db="EMBL/GenBank/DDBJ databases">
        <authorList>
            <person name="Kjaerup R.B."/>
            <person name="Dalgaard T.S."/>
            <person name="Juul-Madsen H.R."/>
        </authorList>
    </citation>
    <scope>NUCLEOTIDE SEQUENCE [LARGE SCALE GENOMIC DNA]</scope>
    <source>
        <strain evidence="2 3">CECT 8886</strain>
    </source>
</reference>
<dbReference type="AlphaFoldDB" id="A0A1A8TBP6"/>
<keyword evidence="1" id="KW-0175">Coiled coil</keyword>
<evidence type="ECO:0000256" key="1">
    <source>
        <dbReference type="SAM" id="Coils"/>
    </source>
</evidence>
<dbReference type="Proteomes" id="UP000092544">
    <property type="component" value="Unassembled WGS sequence"/>
</dbReference>